<comment type="similarity">
    <text evidence="7">Belongs to the TonB-dependent receptor family.</text>
</comment>
<keyword evidence="3 7" id="KW-1134">Transmembrane beta strand</keyword>
<evidence type="ECO:0000256" key="7">
    <source>
        <dbReference type="PROSITE-ProRule" id="PRU01360"/>
    </source>
</evidence>
<dbReference type="InterPro" id="IPR039426">
    <property type="entry name" value="TonB-dep_rcpt-like"/>
</dbReference>
<evidence type="ECO:0000256" key="3">
    <source>
        <dbReference type="ARBA" id="ARBA00022452"/>
    </source>
</evidence>
<dbReference type="NCBIfam" id="TIGR01782">
    <property type="entry name" value="TonB-Xanth-Caul"/>
    <property type="match status" value="1"/>
</dbReference>
<dbReference type="CDD" id="cd01347">
    <property type="entry name" value="ligand_gated_channel"/>
    <property type="match status" value="1"/>
</dbReference>
<feature type="signal peptide" evidence="9">
    <location>
        <begin position="1"/>
        <end position="33"/>
    </location>
</feature>
<dbReference type="PROSITE" id="PS52016">
    <property type="entry name" value="TONB_DEPENDENT_REC_3"/>
    <property type="match status" value="1"/>
</dbReference>
<gene>
    <name evidence="11" type="ORF">GRI47_03445</name>
</gene>
<sequence length="928" mass="100084">MAFRDTLRSGISISAFTATLALAGGLLPSVAMAQGSQQTTPEQVDEGQPVTDPDAAADDVIIVTGFRASLESAVAEKKLSDQIVESVTAEDIGKLPDASIGESIARLPGLTAQRLNGRANVVAIRGFGPDFSQTLLNGREQTTTSDNRSVELDQYPSEIVNQVVVYKSPTASLVGQGLVGTIDIRTIRPLETGKQIIAVGARGSWADIGALNAGSREYGYRVNGTFVDQFADDTIGISLAASYVDEPYQLQEFNAWGYAGTQVNGQDAALIGGSKSYVTSTRLKRLGVNGTLQWQPMPQLTLTVDGFYSNFDDDQSKRGIELPLGFGAFGTTFNPANFTVEDGLVTSGQFDNVRGVIRNDVFQRKADLYSGGFNALWDGDDGWTAFFDFGYSRTDRNELSLESYSGTGFNGDDTGRGSAATIGFTSGDKGTVFNPSLDYSDPARIFLTDPLGWGGGAIPQAGYSNNRIIEDELFQFRGEVEKEFDGGFLRSVQFGMNYTTREKSLTPDEAFVRLPNGATEVAIPSQFLLRSTDLTYLGLGPIVSYDPRELIAAGILVLEPRVATGPNAANDVLSKSYTVNEDLMTLYLQANIEQELANGVLTGNVGVQGINTVQNSTGFIFPAAGPQRLTLGDDYWDVLPSANLSLRLNSDWVFRVAAAREIMRPRLDDTRLSIGYGIDNSVPGGIIRGGGGNPYLRPYRANAIDFNIEKYFGTGGVVALQLFYKDIKSYVFNGRFAFDYSSFPPPTGSAAYPNLSPIGTLDAPINTGGGDLYGAELAVTLPFDTFSEALEGFGITGGASYTKTKIEDANGNETQIPGYSKWVVNGTAYFERAGFNTRVSARYRSTFLGDFTGFGGSPVRRTALDETIIDAQIGYDFQDGTALEGLSLYLQGQNLTDQPFVSTGAERNQVIDYQLYGRRFLAGFTYKF</sequence>
<reference evidence="11 12" key="1">
    <citation type="submission" date="2019-12" db="EMBL/GenBank/DDBJ databases">
        <title>Genomic-based taxomic classification of the family Erythrobacteraceae.</title>
        <authorList>
            <person name="Xu L."/>
        </authorList>
    </citation>
    <scope>NUCLEOTIDE SEQUENCE [LARGE SCALE GENOMIC DNA]</scope>
    <source>
        <strain evidence="11 12">JCM 17468</strain>
    </source>
</reference>
<keyword evidence="9" id="KW-0732">Signal</keyword>
<evidence type="ECO:0000259" key="10">
    <source>
        <dbReference type="Pfam" id="PF07715"/>
    </source>
</evidence>
<dbReference type="InterPro" id="IPR037066">
    <property type="entry name" value="Plug_dom_sf"/>
</dbReference>
<evidence type="ECO:0000313" key="11">
    <source>
        <dbReference type="EMBL" id="MXO53066.1"/>
    </source>
</evidence>
<feature type="domain" description="TonB-dependent receptor plug" evidence="10">
    <location>
        <begin position="80"/>
        <end position="180"/>
    </location>
</feature>
<dbReference type="Pfam" id="PF07715">
    <property type="entry name" value="Plug"/>
    <property type="match status" value="1"/>
</dbReference>
<dbReference type="Gene3D" id="2.170.130.10">
    <property type="entry name" value="TonB-dependent receptor, plug domain"/>
    <property type="match status" value="1"/>
</dbReference>
<dbReference type="Gene3D" id="2.40.170.20">
    <property type="entry name" value="TonB-dependent receptor, beta-barrel domain"/>
    <property type="match status" value="1"/>
</dbReference>
<dbReference type="GO" id="GO:0009279">
    <property type="term" value="C:cell outer membrane"/>
    <property type="evidence" value="ECO:0007669"/>
    <property type="project" value="UniProtKB-SubCell"/>
</dbReference>
<dbReference type="PANTHER" id="PTHR40980:SF3">
    <property type="entry name" value="TONB-DEPENDENT RECEPTOR-LIKE BETA-BARREL DOMAIN-CONTAINING PROTEIN"/>
    <property type="match status" value="1"/>
</dbReference>
<comment type="subcellular location">
    <subcellularLocation>
        <location evidence="1 7">Cell outer membrane</location>
        <topology evidence="1 7">Multi-pass membrane protein</topology>
    </subcellularLocation>
</comment>
<dbReference type="InterPro" id="IPR036942">
    <property type="entry name" value="Beta-barrel_TonB_sf"/>
</dbReference>
<feature type="region of interest" description="Disordered" evidence="8">
    <location>
        <begin position="33"/>
        <end position="53"/>
    </location>
</feature>
<dbReference type="PANTHER" id="PTHR40980">
    <property type="entry name" value="PLUG DOMAIN-CONTAINING PROTEIN"/>
    <property type="match status" value="1"/>
</dbReference>
<feature type="chain" id="PRO_5032596276" evidence="9">
    <location>
        <begin position="34"/>
        <end position="928"/>
    </location>
</feature>
<comment type="caution">
    <text evidence="11">The sequence shown here is derived from an EMBL/GenBank/DDBJ whole genome shotgun (WGS) entry which is preliminary data.</text>
</comment>
<evidence type="ECO:0000256" key="8">
    <source>
        <dbReference type="SAM" id="MobiDB-lite"/>
    </source>
</evidence>
<dbReference type="InterPro" id="IPR010104">
    <property type="entry name" value="TonB_rcpt_bac"/>
</dbReference>
<keyword evidence="6 7" id="KW-0998">Cell outer membrane</keyword>
<keyword evidence="5 7" id="KW-0472">Membrane</keyword>
<proteinExistence type="inferred from homology"/>
<keyword evidence="4 7" id="KW-0812">Transmembrane</keyword>
<evidence type="ECO:0000256" key="5">
    <source>
        <dbReference type="ARBA" id="ARBA00023136"/>
    </source>
</evidence>
<evidence type="ECO:0000256" key="9">
    <source>
        <dbReference type="SAM" id="SignalP"/>
    </source>
</evidence>
<protein>
    <submittedName>
        <fullName evidence="11">TonB-dependent receptor</fullName>
    </submittedName>
</protein>
<name>A0A844Y5F7_9SPHN</name>
<dbReference type="Proteomes" id="UP000430272">
    <property type="component" value="Unassembled WGS sequence"/>
</dbReference>
<dbReference type="InterPro" id="IPR012910">
    <property type="entry name" value="Plug_dom"/>
</dbReference>
<keyword evidence="11" id="KW-0675">Receptor</keyword>
<dbReference type="EMBL" id="WTYD01000001">
    <property type="protein sequence ID" value="MXO53066.1"/>
    <property type="molecule type" value="Genomic_DNA"/>
</dbReference>
<evidence type="ECO:0000256" key="6">
    <source>
        <dbReference type="ARBA" id="ARBA00023237"/>
    </source>
</evidence>
<dbReference type="RefSeq" id="WP_160659964.1">
    <property type="nucleotide sequence ID" value="NZ_BAABDV010000001.1"/>
</dbReference>
<accession>A0A844Y5F7</accession>
<keyword evidence="2 7" id="KW-0813">Transport</keyword>
<organism evidence="11 12">
    <name type="scientific">Qipengyuania pelagi</name>
    <dbReference type="NCBI Taxonomy" id="994320"/>
    <lineage>
        <taxon>Bacteria</taxon>
        <taxon>Pseudomonadati</taxon>
        <taxon>Pseudomonadota</taxon>
        <taxon>Alphaproteobacteria</taxon>
        <taxon>Sphingomonadales</taxon>
        <taxon>Erythrobacteraceae</taxon>
        <taxon>Qipengyuania</taxon>
    </lineage>
</organism>
<dbReference type="SUPFAM" id="SSF56935">
    <property type="entry name" value="Porins"/>
    <property type="match status" value="1"/>
</dbReference>
<keyword evidence="12" id="KW-1185">Reference proteome</keyword>
<evidence type="ECO:0000313" key="12">
    <source>
        <dbReference type="Proteomes" id="UP000430272"/>
    </source>
</evidence>
<evidence type="ECO:0000256" key="2">
    <source>
        <dbReference type="ARBA" id="ARBA00022448"/>
    </source>
</evidence>
<evidence type="ECO:0000256" key="4">
    <source>
        <dbReference type="ARBA" id="ARBA00022692"/>
    </source>
</evidence>
<dbReference type="OrthoDB" id="5476657at2"/>
<dbReference type="AlphaFoldDB" id="A0A844Y5F7"/>
<evidence type="ECO:0000256" key="1">
    <source>
        <dbReference type="ARBA" id="ARBA00004571"/>
    </source>
</evidence>